<evidence type="ECO:0000256" key="1">
    <source>
        <dbReference type="SAM" id="MobiDB-lite"/>
    </source>
</evidence>
<sequence>MSKIGLKYLLRLIFCICSDCTFPSGMEKGERFSPASREGCSHF</sequence>
<dbReference type="EMBL" id="GBXM01087268">
    <property type="protein sequence ID" value="JAH21309.1"/>
    <property type="molecule type" value="Transcribed_RNA"/>
</dbReference>
<dbReference type="AlphaFoldDB" id="A0A0E9QWV7"/>
<accession>A0A0E9QWV7</accession>
<evidence type="ECO:0000256" key="2">
    <source>
        <dbReference type="SAM" id="SignalP"/>
    </source>
</evidence>
<proteinExistence type="predicted"/>
<organism evidence="3">
    <name type="scientific">Anguilla anguilla</name>
    <name type="common">European freshwater eel</name>
    <name type="synonym">Muraena anguilla</name>
    <dbReference type="NCBI Taxonomy" id="7936"/>
    <lineage>
        <taxon>Eukaryota</taxon>
        <taxon>Metazoa</taxon>
        <taxon>Chordata</taxon>
        <taxon>Craniata</taxon>
        <taxon>Vertebrata</taxon>
        <taxon>Euteleostomi</taxon>
        <taxon>Actinopterygii</taxon>
        <taxon>Neopterygii</taxon>
        <taxon>Teleostei</taxon>
        <taxon>Anguilliformes</taxon>
        <taxon>Anguillidae</taxon>
        <taxon>Anguilla</taxon>
    </lineage>
</organism>
<name>A0A0E9QWV7_ANGAN</name>
<protein>
    <submittedName>
        <fullName evidence="3">Uncharacterized protein</fullName>
    </submittedName>
</protein>
<feature type="chain" id="PRO_5002431367" evidence="2">
    <location>
        <begin position="21"/>
        <end position="43"/>
    </location>
</feature>
<reference evidence="3" key="2">
    <citation type="journal article" date="2015" name="Fish Shellfish Immunol.">
        <title>Early steps in the European eel (Anguilla anguilla)-Vibrio vulnificus interaction in the gills: Role of the RtxA13 toxin.</title>
        <authorList>
            <person name="Callol A."/>
            <person name="Pajuelo D."/>
            <person name="Ebbesson L."/>
            <person name="Teles M."/>
            <person name="MacKenzie S."/>
            <person name="Amaro C."/>
        </authorList>
    </citation>
    <scope>NUCLEOTIDE SEQUENCE</scope>
</reference>
<reference evidence="3" key="1">
    <citation type="submission" date="2014-11" db="EMBL/GenBank/DDBJ databases">
        <authorList>
            <person name="Amaro Gonzalez C."/>
        </authorList>
    </citation>
    <scope>NUCLEOTIDE SEQUENCE</scope>
</reference>
<feature type="signal peptide" evidence="2">
    <location>
        <begin position="1"/>
        <end position="20"/>
    </location>
</feature>
<keyword evidence="2" id="KW-0732">Signal</keyword>
<evidence type="ECO:0000313" key="3">
    <source>
        <dbReference type="EMBL" id="JAH21309.1"/>
    </source>
</evidence>
<feature type="region of interest" description="Disordered" evidence="1">
    <location>
        <begin position="24"/>
        <end position="43"/>
    </location>
</feature>